<sequence>MNRRSTEAVKNKLLKQGTGRRPIIHLEITTEENARFMEKLNNQNIQIEIKEKFSYTLMLSIQNIKQKRLYMNLKIKATFLYHETDRNLQVITCPNAKIRQLEIIYSKSN</sequence>
<gene>
    <name evidence="1" type="ORF">GSPATT00035876001</name>
</gene>
<keyword evidence="2" id="KW-1185">Reference proteome</keyword>
<dbReference type="InParanoid" id="A0C7H9"/>
<dbReference type="HOGENOM" id="CLU_2189058_0_0_1"/>
<reference evidence="1 2" key="1">
    <citation type="journal article" date="2006" name="Nature">
        <title>Global trends of whole-genome duplications revealed by the ciliate Paramecium tetraurelia.</title>
        <authorList>
            <consortium name="Genoscope"/>
            <person name="Aury J.-M."/>
            <person name="Jaillon O."/>
            <person name="Duret L."/>
            <person name="Noel B."/>
            <person name="Jubin C."/>
            <person name="Porcel B.M."/>
            <person name="Segurens B."/>
            <person name="Daubin V."/>
            <person name="Anthouard V."/>
            <person name="Aiach N."/>
            <person name="Arnaiz O."/>
            <person name="Billaut A."/>
            <person name="Beisson J."/>
            <person name="Blanc I."/>
            <person name="Bouhouche K."/>
            <person name="Camara F."/>
            <person name="Duharcourt S."/>
            <person name="Guigo R."/>
            <person name="Gogendeau D."/>
            <person name="Katinka M."/>
            <person name="Keller A.-M."/>
            <person name="Kissmehl R."/>
            <person name="Klotz C."/>
            <person name="Koll F."/>
            <person name="Le Moue A."/>
            <person name="Lepere C."/>
            <person name="Malinsky S."/>
            <person name="Nowacki M."/>
            <person name="Nowak J.K."/>
            <person name="Plattner H."/>
            <person name="Poulain J."/>
            <person name="Ruiz F."/>
            <person name="Serrano V."/>
            <person name="Zagulski M."/>
            <person name="Dessen P."/>
            <person name="Betermier M."/>
            <person name="Weissenbach J."/>
            <person name="Scarpelli C."/>
            <person name="Schachter V."/>
            <person name="Sperling L."/>
            <person name="Meyer E."/>
            <person name="Cohen J."/>
            <person name="Wincker P."/>
        </authorList>
    </citation>
    <scope>NUCLEOTIDE SEQUENCE [LARGE SCALE GENOMIC DNA]</scope>
    <source>
        <strain evidence="1 2">Stock d4-2</strain>
    </source>
</reference>
<accession>A0C7H9</accession>
<dbReference type="Proteomes" id="UP000000600">
    <property type="component" value="Unassembled WGS sequence"/>
</dbReference>
<protein>
    <submittedName>
        <fullName evidence="1">Uncharacterized protein</fullName>
    </submittedName>
</protein>
<evidence type="ECO:0000313" key="1">
    <source>
        <dbReference type="EMBL" id="CAK66746.1"/>
    </source>
</evidence>
<dbReference type="KEGG" id="ptm:GSPATT00035876001"/>
<dbReference type="RefSeq" id="XP_001434143.1">
    <property type="nucleotide sequence ID" value="XM_001434106.1"/>
</dbReference>
<dbReference type="GeneID" id="5019928"/>
<dbReference type="AlphaFoldDB" id="A0C7H9"/>
<dbReference type="EMBL" id="CT868047">
    <property type="protein sequence ID" value="CAK66746.1"/>
    <property type="molecule type" value="Genomic_DNA"/>
</dbReference>
<proteinExistence type="predicted"/>
<name>A0C7H9_PARTE</name>
<evidence type="ECO:0000313" key="2">
    <source>
        <dbReference type="Proteomes" id="UP000000600"/>
    </source>
</evidence>
<organism evidence="1 2">
    <name type="scientific">Paramecium tetraurelia</name>
    <dbReference type="NCBI Taxonomy" id="5888"/>
    <lineage>
        <taxon>Eukaryota</taxon>
        <taxon>Sar</taxon>
        <taxon>Alveolata</taxon>
        <taxon>Ciliophora</taxon>
        <taxon>Intramacronucleata</taxon>
        <taxon>Oligohymenophorea</taxon>
        <taxon>Peniculida</taxon>
        <taxon>Parameciidae</taxon>
        <taxon>Paramecium</taxon>
    </lineage>
</organism>